<dbReference type="Proteomes" id="UP000198901">
    <property type="component" value="Unassembled WGS sequence"/>
</dbReference>
<organism evidence="1 2">
    <name type="scientific">Siphonobacter aquaeclarae</name>
    <dbReference type="NCBI Taxonomy" id="563176"/>
    <lineage>
        <taxon>Bacteria</taxon>
        <taxon>Pseudomonadati</taxon>
        <taxon>Bacteroidota</taxon>
        <taxon>Cytophagia</taxon>
        <taxon>Cytophagales</taxon>
        <taxon>Cytophagaceae</taxon>
        <taxon>Siphonobacter</taxon>
    </lineage>
</organism>
<dbReference type="AlphaFoldDB" id="A0A1G9KPR5"/>
<dbReference type="STRING" id="563176.SAMN04488090_1100"/>
<sequence length="100" mass="11535">MRLKTTANQKEKTMIDAKTDLKKLLADSDALIRQGRDILVAEGKVMDLREWITLADYAKKHHKKLNLITQWISRGVVPADCYVEIPSLGKKLILDRVYRE</sequence>
<name>A0A1G9KPR5_9BACT</name>
<keyword evidence="2" id="KW-1185">Reference proteome</keyword>
<dbReference type="EMBL" id="FNGS01000002">
    <property type="protein sequence ID" value="SDL51748.1"/>
    <property type="molecule type" value="Genomic_DNA"/>
</dbReference>
<gene>
    <name evidence="1" type="ORF">SAMN04488090_1100</name>
</gene>
<dbReference type="RefSeq" id="WP_093198809.1">
    <property type="nucleotide sequence ID" value="NZ_FNGS01000002.1"/>
</dbReference>
<accession>A0A1G9KPR5</accession>
<protein>
    <submittedName>
        <fullName evidence="1">Uncharacterized protein</fullName>
    </submittedName>
</protein>
<reference evidence="1 2" key="1">
    <citation type="submission" date="2016-10" db="EMBL/GenBank/DDBJ databases">
        <authorList>
            <person name="de Groot N.N."/>
        </authorList>
    </citation>
    <scope>NUCLEOTIDE SEQUENCE [LARGE SCALE GENOMIC DNA]</scope>
    <source>
        <strain evidence="1 2">DSM 21668</strain>
    </source>
</reference>
<evidence type="ECO:0000313" key="1">
    <source>
        <dbReference type="EMBL" id="SDL51748.1"/>
    </source>
</evidence>
<evidence type="ECO:0000313" key="2">
    <source>
        <dbReference type="Proteomes" id="UP000198901"/>
    </source>
</evidence>
<proteinExistence type="predicted"/>